<dbReference type="EMBL" id="JAINUF010000005">
    <property type="protein sequence ID" value="KAJ8360589.1"/>
    <property type="molecule type" value="Genomic_DNA"/>
</dbReference>
<evidence type="ECO:0000313" key="1">
    <source>
        <dbReference type="EMBL" id="KAJ8360589.1"/>
    </source>
</evidence>
<keyword evidence="2" id="KW-1185">Reference proteome</keyword>
<protein>
    <submittedName>
        <fullName evidence="1">Uncharacterized protein</fullName>
    </submittedName>
</protein>
<evidence type="ECO:0000313" key="2">
    <source>
        <dbReference type="Proteomes" id="UP001152622"/>
    </source>
</evidence>
<accession>A0A9Q1FKF7</accession>
<name>A0A9Q1FKF7_SYNKA</name>
<sequence length="110" mass="11936">MTAFLPTCFCPLCRPLRESVVLREDSLEVVTPDWSGDLAPHVSCNADPSDLGQWARSRRWKMGVSGIRKRGVCVGPPEWRGPLIDILTHQCGGSLGGGTQQECVTGPAPY</sequence>
<organism evidence="1 2">
    <name type="scientific">Synaphobranchus kaupii</name>
    <name type="common">Kaup's arrowtooth eel</name>
    <dbReference type="NCBI Taxonomy" id="118154"/>
    <lineage>
        <taxon>Eukaryota</taxon>
        <taxon>Metazoa</taxon>
        <taxon>Chordata</taxon>
        <taxon>Craniata</taxon>
        <taxon>Vertebrata</taxon>
        <taxon>Euteleostomi</taxon>
        <taxon>Actinopterygii</taxon>
        <taxon>Neopterygii</taxon>
        <taxon>Teleostei</taxon>
        <taxon>Anguilliformes</taxon>
        <taxon>Synaphobranchidae</taxon>
        <taxon>Synaphobranchus</taxon>
    </lineage>
</organism>
<dbReference type="AlphaFoldDB" id="A0A9Q1FKF7"/>
<dbReference type="Proteomes" id="UP001152622">
    <property type="component" value="Chromosome 5"/>
</dbReference>
<gene>
    <name evidence="1" type="ORF">SKAU_G00171140</name>
</gene>
<proteinExistence type="predicted"/>
<comment type="caution">
    <text evidence="1">The sequence shown here is derived from an EMBL/GenBank/DDBJ whole genome shotgun (WGS) entry which is preliminary data.</text>
</comment>
<reference evidence="1" key="1">
    <citation type="journal article" date="2023" name="Science">
        <title>Genome structures resolve the early diversification of teleost fishes.</title>
        <authorList>
            <person name="Parey E."/>
            <person name="Louis A."/>
            <person name="Montfort J."/>
            <person name="Bouchez O."/>
            <person name="Roques C."/>
            <person name="Iampietro C."/>
            <person name="Lluch J."/>
            <person name="Castinel A."/>
            <person name="Donnadieu C."/>
            <person name="Desvignes T."/>
            <person name="Floi Bucao C."/>
            <person name="Jouanno E."/>
            <person name="Wen M."/>
            <person name="Mejri S."/>
            <person name="Dirks R."/>
            <person name="Jansen H."/>
            <person name="Henkel C."/>
            <person name="Chen W.J."/>
            <person name="Zahm M."/>
            <person name="Cabau C."/>
            <person name="Klopp C."/>
            <person name="Thompson A.W."/>
            <person name="Robinson-Rechavi M."/>
            <person name="Braasch I."/>
            <person name="Lecointre G."/>
            <person name="Bobe J."/>
            <person name="Postlethwait J.H."/>
            <person name="Berthelot C."/>
            <person name="Roest Crollius H."/>
            <person name="Guiguen Y."/>
        </authorList>
    </citation>
    <scope>NUCLEOTIDE SEQUENCE</scope>
    <source>
        <strain evidence="1">WJC10195</strain>
    </source>
</reference>